<keyword evidence="3" id="KW-0804">Transcription</keyword>
<keyword evidence="6" id="KW-1185">Reference proteome</keyword>
<evidence type="ECO:0000256" key="2">
    <source>
        <dbReference type="ARBA" id="ARBA00023125"/>
    </source>
</evidence>
<dbReference type="EMBL" id="PVZS01000055">
    <property type="protein sequence ID" value="PSC02486.1"/>
    <property type="molecule type" value="Genomic_DNA"/>
</dbReference>
<protein>
    <submittedName>
        <fullName evidence="5">Transcriptional regulator</fullName>
    </submittedName>
</protein>
<evidence type="ECO:0000256" key="1">
    <source>
        <dbReference type="ARBA" id="ARBA00023015"/>
    </source>
</evidence>
<dbReference type="InterPro" id="IPR001845">
    <property type="entry name" value="HTH_ArsR_DNA-bd_dom"/>
</dbReference>
<dbReference type="InterPro" id="IPR036390">
    <property type="entry name" value="WH_DNA-bd_sf"/>
</dbReference>
<dbReference type="GO" id="GO:0003677">
    <property type="term" value="F:DNA binding"/>
    <property type="evidence" value="ECO:0007669"/>
    <property type="project" value="UniProtKB-KW"/>
</dbReference>
<keyword evidence="1" id="KW-0805">Transcription regulation</keyword>
<evidence type="ECO:0000313" key="6">
    <source>
        <dbReference type="Proteomes" id="UP000239772"/>
    </source>
</evidence>
<dbReference type="RefSeq" id="WP_106340701.1">
    <property type="nucleotide sequence ID" value="NZ_PVZS01000055.1"/>
</dbReference>
<dbReference type="OrthoDB" id="194599at2"/>
<dbReference type="Proteomes" id="UP000239772">
    <property type="component" value="Unassembled WGS sequence"/>
</dbReference>
<dbReference type="Pfam" id="PF01022">
    <property type="entry name" value="HTH_5"/>
    <property type="match status" value="1"/>
</dbReference>
<dbReference type="NCBIfam" id="NF033788">
    <property type="entry name" value="HTH_metalloreg"/>
    <property type="match status" value="1"/>
</dbReference>
<dbReference type="CDD" id="cd00090">
    <property type="entry name" value="HTH_ARSR"/>
    <property type="match status" value="1"/>
</dbReference>
<accession>A0A2T1HLF9</accession>
<dbReference type="InterPro" id="IPR036388">
    <property type="entry name" value="WH-like_DNA-bd_sf"/>
</dbReference>
<evidence type="ECO:0000313" key="5">
    <source>
        <dbReference type="EMBL" id="PSC02486.1"/>
    </source>
</evidence>
<comment type="caution">
    <text evidence="5">The sequence shown here is derived from an EMBL/GenBank/DDBJ whole genome shotgun (WGS) entry which is preliminary data.</text>
</comment>
<dbReference type="SMART" id="SM00418">
    <property type="entry name" value="HTH_ARSR"/>
    <property type="match status" value="1"/>
</dbReference>
<feature type="domain" description="HTH arsR-type" evidence="4">
    <location>
        <begin position="10"/>
        <end position="105"/>
    </location>
</feature>
<dbReference type="PROSITE" id="PS50987">
    <property type="entry name" value="HTH_ARSR_2"/>
    <property type="match status" value="1"/>
</dbReference>
<dbReference type="AlphaFoldDB" id="A0A2T1HLF9"/>
<evidence type="ECO:0000256" key="3">
    <source>
        <dbReference type="ARBA" id="ARBA00023163"/>
    </source>
</evidence>
<reference evidence="6" key="1">
    <citation type="submission" date="2018-03" db="EMBL/GenBank/DDBJ databases">
        <authorList>
            <person name="Sun L."/>
            <person name="Liu H."/>
            <person name="Chen W."/>
            <person name="Huang K."/>
            <person name="Liu W."/>
            <person name="Gao X."/>
        </authorList>
    </citation>
    <scope>NUCLEOTIDE SEQUENCE [LARGE SCALE GENOMIC DNA]</scope>
    <source>
        <strain evidence="6">SH9</strain>
    </source>
</reference>
<proteinExistence type="predicted"/>
<dbReference type="PANTHER" id="PTHR43132:SF2">
    <property type="entry name" value="ARSENICAL RESISTANCE OPERON REPRESSOR ARSR-RELATED"/>
    <property type="match status" value="1"/>
</dbReference>
<dbReference type="InterPro" id="IPR051011">
    <property type="entry name" value="Metal_resp_trans_reg"/>
</dbReference>
<keyword evidence="2" id="KW-0238">DNA-binding</keyword>
<evidence type="ECO:0000259" key="4">
    <source>
        <dbReference type="PROSITE" id="PS50987"/>
    </source>
</evidence>
<dbReference type="GO" id="GO:0003700">
    <property type="term" value="F:DNA-binding transcription factor activity"/>
    <property type="evidence" value="ECO:0007669"/>
    <property type="project" value="InterPro"/>
</dbReference>
<dbReference type="Gene3D" id="1.10.10.10">
    <property type="entry name" value="Winged helix-like DNA-binding domain superfamily/Winged helix DNA-binding domain"/>
    <property type="match status" value="1"/>
</dbReference>
<dbReference type="SUPFAM" id="SSF46785">
    <property type="entry name" value="Winged helix' DNA-binding domain"/>
    <property type="match status" value="1"/>
</dbReference>
<gene>
    <name evidence="5" type="ORF">SLNSH_23765</name>
</gene>
<organism evidence="5 6">
    <name type="scientific">Alsobacter soli</name>
    <dbReference type="NCBI Taxonomy" id="2109933"/>
    <lineage>
        <taxon>Bacteria</taxon>
        <taxon>Pseudomonadati</taxon>
        <taxon>Pseudomonadota</taxon>
        <taxon>Alphaproteobacteria</taxon>
        <taxon>Hyphomicrobiales</taxon>
        <taxon>Alsobacteraceae</taxon>
        <taxon>Alsobacter</taxon>
    </lineage>
</organism>
<name>A0A2T1HLF9_9HYPH</name>
<sequence>MERIKLDLGEFERQATTVAALLRALGNERRLMILCKLVEWGEANVGTLAEAVGLSQSALSQHLAKMRDEGLVAFRRESQTIWYRVADPRIEQLFATLYRLYCKDAPRGDRDCG</sequence>
<dbReference type="PANTHER" id="PTHR43132">
    <property type="entry name" value="ARSENICAL RESISTANCE OPERON REPRESSOR ARSR-RELATED"/>
    <property type="match status" value="1"/>
</dbReference>
<dbReference type="PRINTS" id="PR00778">
    <property type="entry name" value="HTHARSR"/>
</dbReference>
<dbReference type="InterPro" id="IPR011991">
    <property type="entry name" value="ArsR-like_HTH"/>
</dbReference>